<dbReference type="CDD" id="cd07067">
    <property type="entry name" value="HP_PGM_like"/>
    <property type="match status" value="1"/>
</dbReference>
<dbReference type="EMBL" id="DRLF01000423">
    <property type="protein sequence ID" value="HEC07637.1"/>
    <property type="molecule type" value="Genomic_DNA"/>
</dbReference>
<dbReference type="Proteomes" id="UP000886339">
    <property type="component" value="Unassembled WGS sequence"/>
</dbReference>
<evidence type="ECO:0000313" key="1">
    <source>
        <dbReference type="EMBL" id="HEC07637.1"/>
    </source>
</evidence>
<name>A0A831WBL0_9GAMM</name>
<dbReference type="SUPFAM" id="SSF53254">
    <property type="entry name" value="Phosphoglycerate mutase-like"/>
    <property type="match status" value="1"/>
</dbReference>
<dbReference type="InterPro" id="IPR050275">
    <property type="entry name" value="PGM_Phosphatase"/>
</dbReference>
<reference evidence="1" key="1">
    <citation type="journal article" date="2020" name="mSystems">
        <title>Genome- and Community-Level Interaction Insights into Carbon Utilization and Element Cycling Functions of Hydrothermarchaeota in Hydrothermal Sediment.</title>
        <authorList>
            <person name="Zhou Z."/>
            <person name="Liu Y."/>
            <person name="Xu W."/>
            <person name="Pan J."/>
            <person name="Luo Z.H."/>
            <person name="Li M."/>
        </authorList>
    </citation>
    <scope>NUCLEOTIDE SEQUENCE [LARGE SCALE GENOMIC DNA]</scope>
    <source>
        <strain evidence="1">HyVt-458</strain>
    </source>
</reference>
<organism evidence="1">
    <name type="scientific">Thiolapillus brandeum</name>
    <dbReference type="NCBI Taxonomy" id="1076588"/>
    <lineage>
        <taxon>Bacteria</taxon>
        <taxon>Pseudomonadati</taxon>
        <taxon>Pseudomonadota</taxon>
        <taxon>Gammaproteobacteria</taxon>
        <taxon>Chromatiales</taxon>
        <taxon>Sedimenticolaceae</taxon>
        <taxon>Thiolapillus</taxon>
    </lineage>
</organism>
<accession>A0A831WBL0</accession>
<proteinExistence type="predicted"/>
<gene>
    <name evidence="1" type="ORF">ENJ12_12335</name>
</gene>
<dbReference type="GO" id="GO:0005737">
    <property type="term" value="C:cytoplasm"/>
    <property type="evidence" value="ECO:0007669"/>
    <property type="project" value="TreeGrafter"/>
</dbReference>
<dbReference type="InterPro" id="IPR013078">
    <property type="entry name" value="His_Pase_superF_clade-1"/>
</dbReference>
<protein>
    <submittedName>
        <fullName evidence="1">Histidine phosphatase family protein</fullName>
    </submittedName>
</protein>
<dbReference type="PANTHER" id="PTHR48100">
    <property type="entry name" value="BROAD-SPECIFICITY PHOSPHATASE YOR283W-RELATED"/>
    <property type="match status" value="1"/>
</dbReference>
<dbReference type="PANTHER" id="PTHR48100:SF1">
    <property type="entry name" value="HISTIDINE PHOSPHATASE FAMILY PROTEIN-RELATED"/>
    <property type="match status" value="1"/>
</dbReference>
<dbReference type="GO" id="GO:0016791">
    <property type="term" value="F:phosphatase activity"/>
    <property type="evidence" value="ECO:0007669"/>
    <property type="project" value="TreeGrafter"/>
</dbReference>
<comment type="caution">
    <text evidence="1">The sequence shown here is derived from an EMBL/GenBank/DDBJ whole genome shotgun (WGS) entry which is preliminary data.</text>
</comment>
<dbReference type="SMART" id="SM00855">
    <property type="entry name" value="PGAM"/>
    <property type="match status" value="1"/>
</dbReference>
<dbReference type="Pfam" id="PF00300">
    <property type="entry name" value="His_Phos_1"/>
    <property type="match status" value="1"/>
</dbReference>
<sequence length="198" mass="22239">MTTVLDFIRHGEPEGGSLYRGSTIDDPLSEKGWRQMWSAVGETSHWDRVVSSPLSRCHAFARALAERYTLPVTTLHDLREVGFGAWEGRSSTEIRKTHPREYQRFYADPVNNRPEGAEDLHAFGQRVAAAMEGMAADYAGERILVVVHAGVIRAALGHVLQAPAAAWYRTRVDNAGITRFHYDDLGKQLIFHNRPDLN</sequence>
<dbReference type="AlphaFoldDB" id="A0A831WBL0"/>
<dbReference type="InterPro" id="IPR029033">
    <property type="entry name" value="His_PPase_superfam"/>
</dbReference>
<dbReference type="Gene3D" id="3.40.50.1240">
    <property type="entry name" value="Phosphoglycerate mutase-like"/>
    <property type="match status" value="1"/>
</dbReference>